<accession>D9RYH1</accession>
<gene>
    <name evidence="1" type="ordered locus">Toce_1658</name>
</gene>
<protein>
    <submittedName>
        <fullName evidence="1">ATP/GTP binding protein</fullName>
    </submittedName>
</protein>
<evidence type="ECO:0000313" key="1">
    <source>
        <dbReference type="EMBL" id="ADL08395.1"/>
    </source>
</evidence>
<dbReference type="OrthoDB" id="1729906at2"/>
<dbReference type="Proteomes" id="UP000000272">
    <property type="component" value="Chromosome"/>
</dbReference>
<name>D9RYH1_THEOJ</name>
<reference evidence="1 2" key="1">
    <citation type="journal article" date="2010" name="Stand. Genomic Sci.">
        <title>Complete genome sequence of Thermosediminibacter oceani type strain (JW/IW-1228P).</title>
        <authorList>
            <person name="Pitluck S."/>
            <person name="Yasawong M."/>
            <person name="Munk C."/>
            <person name="Nolan M."/>
            <person name="Lapidus A."/>
            <person name="Lucas S."/>
            <person name="Glavina Del Rio T."/>
            <person name="Tice H."/>
            <person name="Cheng J.F."/>
            <person name="Bruce D."/>
            <person name="Detter C."/>
            <person name="Tapia R."/>
            <person name="Han C."/>
            <person name="Goodwin L."/>
            <person name="Liolios K."/>
            <person name="Ivanova N."/>
            <person name="Mavromatis K."/>
            <person name="Mikhailova N."/>
            <person name="Pati A."/>
            <person name="Chen A."/>
            <person name="Palaniappan K."/>
            <person name="Land M."/>
            <person name="Hauser L."/>
            <person name="Chang Y.J."/>
            <person name="Jeffries C.D."/>
            <person name="Rohde M."/>
            <person name="Spring S."/>
            <person name="Sikorski J."/>
            <person name="Goker M."/>
            <person name="Woyke T."/>
            <person name="Bristow J."/>
            <person name="Eisen J.A."/>
            <person name="Markowitz V."/>
            <person name="Hugenholtz P."/>
            <person name="Kyrpides N.C."/>
            <person name="Klenk H.P."/>
        </authorList>
    </citation>
    <scope>NUCLEOTIDE SEQUENCE [LARGE SCALE GENOMIC DNA]</scope>
    <source>
        <strain evidence="2">ATCC BAA-1034 / DSM 16646 / JW/IW-1228P</strain>
    </source>
</reference>
<organism evidence="1 2">
    <name type="scientific">Thermosediminibacter oceani (strain ATCC BAA-1034 / DSM 16646 / JW/IW-1228P)</name>
    <dbReference type="NCBI Taxonomy" id="555079"/>
    <lineage>
        <taxon>Bacteria</taxon>
        <taxon>Bacillati</taxon>
        <taxon>Bacillota</taxon>
        <taxon>Clostridia</taxon>
        <taxon>Thermosediminibacterales</taxon>
        <taxon>Thermosediminibacteraceae</taxon>
        <taxon>Thermosediminibacter</taxon>
    </lineage>
</organism>
<keyword evidence="2" id="KW-1185">Reference proteome</keyword>
<proteinExistence type="predicted"/>
<dbReference type="AlphaFoldDB" id="D9RYH1"/>
<dbReference type="RefSeq" id="WP_013276418.1">
    <property type="nucleotide sequence ID" value="NC_014377.1"/>
</dbReference>
<dbReference type="KEGG" id="toc:Toce_1658"/>
<evidence type="ECO:0000313" key="2">
    <source>
        <dbReference type="Proteomes" id="UP000000272"/>
    </source>
</evidence>
<sequence>MTPPIETGEDIERTISVIKSAIMKAGALSEDLVESIKAELREAKPDVVCDFLNKLARECPAAVEHFTNSERAENPIL</sequence>
<dbReference type="EMBL" id="CP002131">
    <property type="protein sequence ID" value="ADL08395.1"/>
    <property type="molecule type" value="Genomic_DNA"/>
</dbReference>
<dbReference type="HOGENOM" id="CLU_2636879_0_0_9"/>